<accession>A0A1M6KFW7</accession>
<dbReference type="Proteomes" id="UP000183952">
    <property type="component" value="Unassembled WGS sequence"/>
</dbReference>
<dbReference type="Gene3D" id="3.40.50.620">
    <property type="entry name" value="HUPs"/>
    <property type="match status" value="1"/>
</dbReference>
<dbReference type="AlphaFoldDB" id="A0A1M6KFW7"/>
<sequence length="438" mass="50651">MYRYHLIASFSKEQRAIEDKYIPESSIIEVSLPMRKSNGRFRYGLQTMVNELQKADIYPSESGFDAIIIGLMVYIADMKISRRKQSQDSWTREIILSIPVYDNRWLDKRKTIERMLRFLTGDIWVIDFCKREERFSVNDKEKNRTDSYRFASLFSGGMDSLIATINYMEQGQQTLLISHAGEPRVRKWQTDLLKILDEEYSSVSHDNAYLWTNLSDIELPEADEDKNQRSRSFLFIAIAICAMSGTKGCNHLYMPENGLIALNVPLDSTRIGSHSTRTTHPFYLKLWNEISMSIFGFSISNPYWNKTKGEMAAIGKSYSCSSVNNANIRSGHSQHCGHCLPCIIRRAAMYHAFGKNDPSEYLYSDIYAIESNRGLVGEQLRSFQYAIQKLRQNPNSEKILIHKTGPLDANEEYLVELSDIYYRGLMEVDKWIQANKEK</sequence>
<gene>
    <name evidence="1" type="ORF">SAMN02745248_00454</name>
</gene>
<evidence type="ECO:0000313" key="2">
    <source>
        <dbReference type="Proteomes" id="UP000183952"/>
    </source>
</evidence>
<dbReference type="EMBL" id="FRAD01000004">
    <property type="protein sequence ID" value="SHJ57787.1"/>
    <property type="molecule type" value="Genomic_DNA"/>
</dbReference>
<dbReference type="NCBIfam" id="NF041925">
    <property type="entry name" value="QatC"/>
    <property type="match status" value="1"/>
</dbReference>
<dbReference type="OrthoDB" id="9789567at2"/>
<name>A0A1M6KFW7_9CLOT</name>
<dbReference type="SUPFAM" id="SSF52402">
    <property type="entry name" value="Adenine nucleotide alpha hydrolases-like"/>
    <property type="match status" value="1"/>
</dbReference>
<dbReference type="RefSeq" id="WP_072901855.1">
    <property type="nucleotide sequence ID" value="NZ_FRAD01000004.1"/>
</dbReference>
<protein>
    <submittedName>
        <fullName evidence="1">7-cyano-7-deazaguanine synthase (Queuosine biosynthesis)</fullName>
    </submittedName>
</protein>
<evidence type="ECO:0000313" key="1">
    <source>
        <dbReference type="EMBL" id="SHJ57787.1"/>
    </source>
</evidence>
<reference evidence="1 2" key="1">
    <citation type="submission" date="2016-11" db="EMBL/GenBank/DDBJ databases">
        <authorList>
            <person name="Jaros S."/>
            <person name="Januszkiewicz K."/>
            <person name="Wedrychowicz H."/>
        </authorList>
    </citation>
    <scope>NUCLEOTIDE SEQUENCE [LARGE SCALE GENOMIC DNA]</scope>
    <source>
        <strain evidence="1 2">DSM 3090</strain>
    </source>
</reference>
<proteinExistence type="predicted"/>
<dbReference type="InterPro" id="IPR014729">
    <property type="entry name" value="Rossmann-like_a/b/a_fold"/>
</dbReference>
<keyword evidence="2" id="KW-1185">Reference proteome</keyword>
<dbReference type="InterPro" id="IPR049676">
    <property type="entry name" value="QatC"/>
</dbReference>
<dbReference type="STRING" id="1121331.SAMN02745248_00454"/>
<organism evidence="1 2">
    <name type="scientific">Hathewaya proteolytica DSM 3090</name>
    <dbReference type="NCBI Taxonomy" id="1121331"/>
    <lineage>
        <taxon>Bacteria</taxon>
        <taxon>Bacillati</taxon>
        <taxon>Bacillota</taxon>
        <taxon>Clostridia</taxon>
        <taxon>Eubacteriales</taxon>
        <taxon>Clostridiaceae</taxon>
        <taxon>Hathewaya</taxon>
    </lineage>
</organism>